<dbReference type="Proteomes" id="UP001295740">
    <property type="component" value="Unassembled WGS sequence"/>
</dbReference>
<evidence type="ECO:0000256" key="5">
    <source>
        <dbReference type="ARBA" id="ARBA00015413"/>
    </source>
</evidence>
<evidence type="ECO:0000256" key="8">
    <source>
        <dbReference type="ARBA" id="ARBA00022679"/>
    </source>
</evidence>
<comment type="catalytic activity">
    <reaction evidence="14">
        <text>L-lysyl(20)-[histone H4] + 3 S-adenosyl-L-methionine = N(6),N(6),N(6)-trimethyl-L-lysyl(20)-[histone H4] + 3 S-adenosyl-L-homocysteine + 3 H(+)</text>
        <dbReference type="Rhea" id="RHEA:64456"/>
        <dbReference type="Rhea" id="RHEA-COMP:15554"/>
        <dbReference type="Rhea" id="RHEA-COMP:15998"/>
        <dbReference type="ChEBI" id="CHEBI:15378"/>
        <dbReference type="ChEBI" id="CHEBI:29969"/>
        <dbReference type="ChEBI" id="CHEBI:57856"/>
        <dbReference type="ChEBI" id="CHEBI:59789"/>
        <dbReference type="ChEBI" id="CHEBI:61961"/>
        <dbReference type="EC" id="2.1.1.372"/>
    </reaction>
</comment>
<evidence type="ECO:0000313" key="18">
    <source>
        <dbReference type="Proteomes" id="UP001295740"/>
    </source>
</evidence>
<feature type="compositionally biased region" description="Polar residues" evidence="15">
    <location>
        <begin position="320"/>
        <end position="329"/>
    </location>
</feature>
<reference evidence="17" key="1">
    <citation type="submission" date="2023-10" db="EMBL/GenBank/DDBJ databases">
        <authorList>
            <person name="Hackl T."/>
        </authorList>
    </citation>
    <scope>NUCLEOTIDE SEQUENCE</scope>
</reference>
<evidence type="ECO:0000256" key="3">
    <source>
        <dbReference type="ARBA" id="ARBA00004286"/>
    </source>
</evidence>
<feature type="compositionally biased region" description="Acidic residues" evidence="15">
    <location>
        <begin position="692"/>
        <end position="703"/>
    </location>
</feature>
<accession>A0AAI8VJ72</accession>
<feature type="domain" description="SET" evidence="16">
    <location>
        <begin position="115"/>
        <end position="229"/>
    </location>
</feature>
<evidence type="ECO:0000256" key="6">
    <source>
        <dbReference type="ARBA" id="ARBA00022454"/>
    </source>
</evidence>
<evidence type="ECO:0000256" key="12">
    <source>
        <dbReference type="ARBA" id="ARBA00024057"/>
    </source>
</evidence>
<protein>
    <recommendedName>
        <fullName evidence="5">Histone-lysine N-methyltransferase SET9</fullName>
        <ecNumber evidence="12">2.1.1.372</ecNumber>
    </recommendedName>
    <alternativeName>
        <fullName evidence="4">Histone-lysine N-methyltransferase set9</fullName>
    </alternativeName>
    <alternativeName>
        <fullName evidence="13">SET domain protein 9</fullName>
    </alternativeName>
</protein>
<comment type="caution">
    <text evidence="17">The sequence shown here is derived from an EMBL/GenBank/DDBJ whole genome shotgun (WGS) entry which is preliminary data.</text>
</comment>
<evidence type="ECO:0000256" key="4">
    <source>
        <dbReference type="ARBA" id="ARBA00014232"/>
    </source>
</evidence>
<keyword evidence="10" id="KW-0156">Chromatin regulator</keyword>
<evidence type="ECO:0000256" key="11">
    <source>
        <dbReference type="ARBA" id="ARBA00023242"/>
    </source>
</evidence>
<evidence type="ECO:0000256" key="10">
    <source>
        <dbReference type="ARBA" id="ARBA00022853"/>
    </source>
</evidence>
<comment type="function">
    <text evidence="1">Histone methyltransferase that trimethylates 'Lys-20' of histone H4 to form H4K20me3.</text>
</comment>
<gene>
    <name evidence="17" type="ORF">KHLLAP_LOCUS6345</name>
</gene>
<dbReference type="EMBL" id="CAUWAG010000008">
    <property type="protein sequence ID" value="CAJ2505877.1"/>
    <property type="molecule type" value="Genomic_DNA"/>
</dbReference>
<dbReference type="GO" id="GO:0032259">
    <property type="term" value="P:methylation"/>
    <property type="evidence" value="ECO:0007669"/>
    <property type="project" value="UniProtKB-KW"/>
</dbReference>
<dbReference type="PANTHER" id="PTHR12977:SF4">
    <property type="entry name" value="HISTONE-LYSINE N-METHYLTRANSFERASE KMT5B"/>
    <property type="match status" value="1"/>
</dbReference>
<dbReference type="GO" id="GO:0005634">
    <property type="term" value="C:nucleus"/>
    <property type="evidence" value="ECO:0007669"/>
    <property type="project" value="UniProtKB-SubCell"/>
</dbReference>
<dbReference type="GO" id="GO:0006355">
    <property type="term" value="P:regulation of DNA-templated transcription"/>
    <property type="evidence" value="ECO:0007669"/>
    <property type="project" value="InterPro"/>
</dbReference>
<dbReference type="EC" id="2.1.1.372" evidence="12"/>
<keyword evidence="11" id="KW-0539">Nucleus</keyword>
<dbReference type="PROSITE" id="PS00354">
    <property type="entry name" value="HMGI_Y"/>
    <property type="match status" value="1"/>
</dbReference>
<dbReference type="SUPFAM" id="SSF82199">
    <property type="entry name" value="SET domain"/>
    <property type="match status" value="1"/>
</dbReference>
<feature type="region of interest" description="Disordered" evidence="15">
    <location>
        <begin position="507"/>
        <end position="534"/>
    </location>
</feature>
<feature type="region of interest" description="Disordered" evidence="15">
    <location>
        <begin position="664"/>
        <end position="723"/>
    </location>
</feature>
<dbReference type="CDD" id="cd10524">
    <property type="entry name" value="SET_Suv4-20-like"/>
    <property type="match status" value="1"/>
</dbReference>
<dbReference type="GO" id="GO:0140943">
    <property type="term" value="F:histone H4K20 trimethyltransferase activity"/>
    <property type="evidence" value="ECO:0007669"/>
    <property type="project" value="UniProtKB-EC"/>
</dbReference>
<evidence type="ECO:0000256" key="2">
    <source>
        <dbReference type="ARBA" id="ARBA00004123"/>
    </source>
</evidence>
<evidence type="ECO:0000256" key="9">
    <source>
        <dbReference type="ARBA" id="ARBA00022691"/>
    </source>
</evidence>
<evidence type="ECO:0000256" key="15">
    <source>
        <dbReference type="SAM" id="MobiDB-lite"/>
    </source>
</evidence>
<proteinExistence type="predicted"/>
<dbReference type="Gene3D" id="2.170.270.10">
    <property type="entry name" value="SET domain"/>
    <property type="match status" value="1"/>
</dbReference>
<dbReference type="AlphaFoldDB" id="A0AAI8VJ72"/>
<dbReference type="Gene3D" id="1.10.10.1700">
    <property type="entry name" value="Histone-lysine N-methyltransferase"/>
    <property type="match status" value="1"/>
</dbReference>
<dbReference type="InterPro" id="IPR041938">
    <property type="entry name" value="Hist-Lys_N-MTase_N"/>
</dbReference>
<evidence type="ECO:0000313" key="17">
    <source>
        <dbReference type="EMBL" id="CAJ2505877.1"/>
    </source>
</evidence>
<keyword evidence="8" id="KW-0808">Transferase</keyword>
<dbReference type="Pfam" id="PF00856">
    <property type="entry name" value="SET"/>
    <property type="match status" value="1"/>
</dbReference>
<feature type="region of interest" description="Disordered" evidence="15">
    <location>
        <begin position="361"/>
        <end position="412"/>
    </location>
</feature>
<keyword evidence="6" id="KW-0158">Chromosome</keyword>
<feature type="compositionally biased region" description="Low complexity" evidence="15">
    <location>
        <begin position="375"/>
        <end position="390"/>
    </location>
</feature>
<evidence type="ECO:0000256" key="1">
    <source>
        <dbReference type="ARBA" id="ARBA00001984"/>
    </source>
</evidence>
<keyword evidence="9" id="KW-0949">S-adenosyl-L-methionine</keyword>
<dbReference type="InterPro" id="IPR000637">
    <property type="entry name" value="HMGI/Y_DNA-bd_CS"/>
</dbReference>
<dbReference type="InterPro" id="IPR046341">
    <property type="entry name" value="SET_dom_sf"/>
</dbReference>
<feature type="region of interest" description="Disordered" evidence="15">
    <location>
        <begin position="282"/>
        <end position="329"/>
    </location>
</feature>
<organism evidence="17 18">
    <name type="scientific">Anthostomella pinea</name>
    <dbReference type="NCBI Taxonomy" id="933095"/>
    <lineage>
        <taxon>Eukaryota</taxon>
        <taxon>Fungi</taxon>
        <taxon>Dikarya</taxon>
        <taxon>Ascomycota</taxon>
        <taxon>Pezizomycotina</taxon>
        <taxon>Sordariomycetes</taxon>
        <taxon>Xylariomycetidae</taxon>
        <taxon>Xylariales</taxon>
        <taxon>Xylariaceae</taxon>
        <taxon>Anthostomella</taxon>
    </lineage>
</organism>
<evidence type="ECO:0000256" key="13">
    <source>
        <dbReference type="ARBA" id="ARBA00030653"/>
    </source>
</evidence>
<dbReference type="InterPro" id="IPR039977">
    <property type="entry name" value="Suv4-20/Set9"/>
</dbReference>
<dbReference type="GO" id="GO:0005694">
    <property type="term" value="C:chromosome"/>
    <property type="evidence" value="ECO:0007669"/>
    <property type="project" value="UniProtKB-SubCell"/>
</dbReference>
<keyword evidence="18" id="KW-1185">Reference proteome</keyword>
<dbReference type="InterPro" id="IPR001214">
    <property type="entry name" value="SET_dom"/>
</dbReference>
<sequence>MPATPCAARKQQITLAQLSSYDDILTDALVDHAYYWTTIPKNRISYHPSRGVTESKIAKIIQSHLIVEPDIELAETKLLATEGLRRFHNGLKTPKEKDDFRAHLRRYMRLYLPDCPFEVSSTNRYTIMSHEAAITARKFIKRGQPVKYLEGIQVMITEKEDRELSKRKKDFSIVVSARNKCASLFMGPARFANHDCGANARLTITGHTGIEIVATQNIEVGDEITVSYADNYFGEDNCECLCSTCEENAVNGWAQPEGGAVLNKSVEEVVAEGYFLRRRSNREDSCASASRTPSVTPDIRPRIRKTRPKAPRVDSEGAPITNSPVPQNLLRQKRKREIESLQSPPVTPAKKLKMAQYEVQPIPMSGTLSRRSSDDISASGQSSSESGSADMAMTDATTPEEDPKEPGLSSPALTPTRLLLQVLKQEESETSSLSELAFTPSEVACDENPVAEAPLPTIETTQAAEQISAVLPINPAVVELSSVEPITLPSPIAPVPSEDVAVLPPSALSTAESAVKEEPERGRPRRGRPRKGEERKVVAIAEVTPTQIRKRTPGDYQLTPALLFEPNTAWIHCTICNDPFVQQNAYYTRSSCPRCERHSKLYGYQWPKTEKEGPNDKEERILDHRLVHRFLTADDEAKIRGRRPPSSYLKPATALVVVEGEAPVKRGRGRPRKYPLPQLVLPAAPAQLDPDAVAEDEDEDEGDSGSTRRSGRRRQPSLKAAGC</sequence>
<evidence type="ECO:0000256" key="14">
    <source>
        <dbReference type="ARBA" id="ARBA00048081"/>
    </source>
</evidence>
<keyword evidence="7" id="KW-0489">Methyltransferase</keyword>
<dbReference type="PROSITE" id="PS50280">
    <property type="entry name" value="SET"/>
    <property type="match status" value="1"/>
</dbReference>
<dbReference type="SMART" id="SM00317">
    <property type="entry name" value="SET"/>
    <property type="match status" value="1"/>
</dbReference>
<feature type="compositionally biased region" description="Low complexity" evidence="15">
    <location>
        <begin position="675"/>
        <end position="691"/>
    </location>
</feature>
<name>A0AAI8VJ72_9PEZI</name>
<dbReference type="InterPro" id="IPR025783">
    <property type="entry name" value="Set9_fungi"/>
</dbReference>
<dbReference type="PROSITE" id="PS51567">
    <property type="entry name" value="SAM_MT43_SUVAR420_1"/>
    <property type="match status" value="1"/>
</dbReference>
<dbReference type="PANTHER" id="PTHR12977">
    <property type="entry name" value="SUPPRESSOR OF VARIEGATION 4-20-RELATED"/>
    <property type="match status" value="1"/>
</dbReference>
<evidence type="ECO:0000256" key="7">
    <source>
        <dbReference type="ARBA" id="ARBA00022603"/>
    </source>
</evidence>
<evidence type="ECO:0000259" key="16">
    <source>
        <dbReference type="PROSITE" id="PS50280"/>
    </source>
</evidence>
<comment type="subcellular location">
    <subcellularLocation>
        <location evidence="3">Chromosome</location>
    </subcellularLocation>
    <subcellularLocation>
        <location evidence="2">Nucleus</location>
    </subcellularLocation>
</comment>